<dbReference type="AlphaFoldDB" id="A0AAJ0FHH3"/>
<dbReference type="PANTHER" id="PTHR10961">
    <property type="entry name" value="PEROXISOMAL SARCOSINE OXIDASE"/>
    <property type="match status" value="1"/>
</dbReference>
<evidence type="ECO:0000256" key="5">
    <source>
        <dbReference type="ARBA" id="ARBA00023002"/>
    </source>
</evidence>
<feature type="compositionally biased region" description="Basic and acidic residues" evidence="6">
    <location>
        <begin position="490"/>
        <end position="499"/>
    </location>
</feature>
<keyword evidence="4" id="KW-0274">FAD</keyword>
<dbReference type="GO" id="GO:0050031">
    <property type="term" value="F:L-pipecolate oxidase activity"/>
    <property type="evidence" value="ECO:0007669"/>
    <property type="project" value="TreeGrafter"/>
</dbReference>
<comment type="similarity">
    <text evidence="2">Belongs to the MSOX/MTOX family.</text>
</comment>
<evidence type="ECO:0000256" key="2">
    <source>
        <dbReference type="ARBA" id="ARBA00010989"/>
    </source>
</evidence>
<reference evidence="8" key="1">
    <citation type="submission" date="2023-06" db="EMBL/GenBank/DDBJ databases">
        <title>Genome-scale phylogeny and comparative genomics of the fungal order Sordariales.</title>
        <authorList>
            <consortium name="Lawrence Berkeley National Laboratory"/>
            <person name="Hensen N."/>
            <person name="Bonometti L."/>
            <person name="Westerberg I."/>
            <person name="Brannstrom I.O."/>
            <person name="Guillou S."/>
            <person name="Cros-Aarteil S."/>
            <person name="Calhoun S."/>
            <person name="Haridas S."/>
            <person name="Kuo A."/>
            <person name="Mondo S."/>
            <person name="Pangilinan J."/>
            <person name="Riley R."/>
            <person name="Labutti K."/>
            <person name="Andreopoulos B."/>
            <person name="Lipzen A."/>
            <person name="Chen C."/>
            <person name="Yanf M."/>
            <person name="Daum C."/>
            <person name="Ng V."/>
            <person name="Clum A."/>
            <person name="Steindorff A."/>
            <person name="Ohm R."/>
            <person name="Martin F."/>
            <person name="Silar P."/>
            <person name="Natvig D."/>
            <person name="Lalanne C."/>
            <person name="Gautier V."/>
            <person name="Ament-Velasquez S.L."/>
            <person name="Kruys A."/>
            <person name="Hutchinson M.I."/>
            <person name="Powell A.J."/>
            <person name="Barry K."/>
            <person name="Miller A.N."/>
            <person name="Grigoriev I.V."/>
            <person name="Debuchy R."/>
            <person name="Gladieux P."/>
            <person name="Thoren M.H."/>
            <person name="Johannesson H."/>
        </authorList>
    </citation>
    <scope>NUCLEOTIDE SEQUENCE</scope>
    <source>
        <strain evidence="8">8032-3</strain>
    </source>
</reference>
<dbReference type="Gene3D" id="3.30.9.10">
    <property type="entry name" value="D-Amino Acid Oxidase, subunit A, domain 2"/>
    <property type="match status" value="1"/>
</dbReference>
<keyword evidence="5" id="KW-0560">Oxidoreductase</keyword>
<sequence>MTKCSFPSNSPPPSSILIIGSGVFGLSTAYALARRDVFSRTSITVVDRAAGDSSNCDPVFPARDASSIDSSRIIRSDYADPAYTALAAEAQKQWRKSDCPDDLGAEGRYTESGLVLVADDIPSQSPAQSPPAAKKGAPPAQQQKAKKNGLGYVRASWESVVALSAHDPELASRIRELPDAAAIRDAVGTGGSSGSWGYLNGCAGWADAEKSMSWLYERVLRTGRVEFIKGTVTSLVHGDRTVTGAMLSDGRTLSADLVVLATGAWTASLLDLSGQATATGQVLAYMDISEEEEQQLAKMPTLLNLTTGLFIIPPSNRVLKIARHAYGYLNPTDLATAPLLPSSDTPDSDEPWTISYPLTAASDPALSIPNEGAAALRQALREMIPLPALHDRPFSSTRLCWYTDTAAGDFIISYHPHYDGLFVATGGSGHGFKFMPVLGDKIVDSIEGRCPAEFREKWAWKGTTQVRSVWDPVATEDGSRGGEPGLILAEELRKPDHAT</sequence>
<dbReference type="InterPro" id="IPR006076">
    <property type="entry name" value="FAD-dep_OxRdtase"/>
</dbReference>
<dbReference type="GO" id="GO:0050660">
    <property type="term" value="F:flavin adenine dinucleotide binding"/>
    <property type="evidence" value="ECO:0007669"/>
    <property type="project" value="InterPro"/>
</dbReference>
<dbReference type="SUPFAM" id="SSF51905">
    <property type="entry name" value="FAD/NAD(P)-binding domain"/>
    <property type="match status" value="1"/>
</dbReference>
<keyword evidence="3" id="KW-0285">Flavoprotein</keyword>
<comment type="cofactor">
    <cofactor evidence="1">
        <name>FAD</name>
        <dbReference type="ChEBI" id="CHEBI:57692"/>
    </cofactor>
</comment>
<evidence type="ECO:0000313" key="8">
    <source>
        <dbReference type="EMBL" id="KAK1767712.1"/>
    </source>
</evidence>
<evidence type="ECO:0000256" key="1">
    <source>
        <dbReference type="ARBA" id="ARBA00001974"/>
    </source>
</evidence>
<dbReference type="Gene3D" id="3.50.50.60">
    <property type="entry name" value="FAD/NAD(P)-binding domain"/>
    <property type="match status" value="1"/>
</dbReference>
<evidence type="ECO:0000259" key="7">
    <source>
        <dbReference type="Pfam" id="PF01266"/>
    </source>
</evidence>
<feature type="compositionally biased region" description="Low complexity" evidence="6">
    <location>
        <begin position="122"/>
        <end position="143"/>
    </location>
</feature>
<comment type="caution">
    <text evidence="8">The sequence shown here is derived from an EMBL/GenBank/DDBJ whole genome shotgun (WGS) entry which is preliminary data.</text>
</comment>
<feature type="domain" description="FAD dependent oxidoreductase" evidence="7">
    <location>
        <begin position="16"/>
        <end position="444"/>
    </location>
</feature>
<dbReference type="InterPro" id="IPR036188">
    <property type="entry name" value="FAD/NAD-bd_sf"/>
</dbReference>
<dbReference type="GO" id="GO:0008115">
    <property type="term" value="F:sarcosine oxidase activity"/>
    <property type="evidence" value="ECO:0007669"/>
    <property type="project" value="TreeGrafter"/>
</dbReference>
<proteinExistence type="inferred from homology"/>
<dbReference type="EMBL" id="MU839007">
    <property type="protein sequence ID" value="KAK1767712.1"/>
    <property type="molecule type" value="Genomic_DNA"/>
</dbReference>
<feature type="region of interest" description="Disordered" evidence="6">
    <location>
        <begin position="473"/>
        <end position="499"/>
    </location>
</feature>
<protein>
    <submittedName>
        <fullName evidence="8">FAD dependent oxidoreductase</fullName>
    </submittedName>
</protein>
<keyword evidence="9" id="KW-1185">Reference proteome</keyword>
<dbReference type="Proteomes" id="UP001244011">
    <property type="component" value="Unassembled WGS sequence"/>
</dbReference>
<accession>A0AAJ0FHH3</accession>
<feature type="region of interest" description="Disordered" evidence="6">
    <location>
        <begin position="121"/>
        <end position="148"/>
    </location>
</feature>
<dbReference type="GO" id="GO:0004657">
    <property type="term" value="F:proline dehydrogenase activity"/>
    <property type="evidence" value="ECO:0007669"/>
    <property type="project" value="TreeGrafter"/>
</dbReference>
<evidence type="ECO:0000313" key="9">
    <source>
        <dbReference type="Proteomes" id="UP001244011"/>
    </source>
</evidence>
<gene>
    <name evidence="8" type="ORF">QBC33DRAFT_537082</name>
</gene>
<evidence type="ECO:0000256" key="3">
    <source>
        <dbReference type="ARBA" id="ARBA00022630"/>
    </source>
</evidence>
<dbReference type="RefSeq" id="XP_060283925.1">
    <property type="nucleotide sequence ID" value="XM_060427764.1"/>
</dbReference>
<evidence type="ECO:0000256" key="4">
    <source>
        <dbReference type="ARBA" id="ARBA00022827"/>
    </source>
</evidence>
<dbReference type="PANTHER" id="PTHR10961:SF46">
    <property type="entry name" value="PEROXISOMAL SARCOSINE OXIDASE"/>
    <property type="match status" value="1"/>
</dbReference>
<dbReference type="Pfam" id="PF01266">
    <property type="entry name" value="DAO"/>
    <property type="match status" value="1"/>
</dbReference>
<dbReference type="GeneID" id="85310951"/>
<dbReference type="InterPro" id="IPR045170">
    <property type="entry name" value="MTOX"/>
</dbReference>
<organism evidence="8 9">
    <name type="scientific">Phialemonium atrogriseum</name>
    <dbReference type="NCBI Taxonomy" id="1093897"/>
    <lineage>
        <taxon>Eukaryota</taxon>
        <taxon>Fungi</taxon>
        <taxon>Dikarya</taxon>
        <taxon>Ascomycota</taxon>
        <taxon>Pezizomycotina</taxon>
        <taxon>Sordariomycetes</taxon>
        <taxon>Sordariomycetidae</taxon>
        <taxon>Cephalothecales</taxon>
        <taxon>Cephalothecaceae</taxon>
        <taxon>Phialemonium</taxon>
    </lineage>
</organism>
<name>A0AAJ0FHH3_9PEZI</name>
<evidence type="ECO:0000256" key="6">
    <source>
        <dbReference type="SAM" id="MobiDB-lite"/>
    </source>
</evidence>